<dbReference type="InterPro" id="IPR000917">
    <property type="entry name" value="Sulfatase_N"/>
</dbReference>
<gene>
    <name evidence="6" type="ORF">LCGC14_2128990</name>
</gene>
<protein>
    <recommendedName>
        <fullName evidence="5">Sulfatase N-terminal domain-containing protein</fullName>
    </recommendedName>
</protein>
<sequence>MKRIALPLIIVLLLVSACGNDQIDPNPPNIILILADDLGYGDLDCYGNIMNDTPNLDQMAREGLLFTDFHSNGPVCSPTRAAIISGRYQQKVGIEAVVYATKFRHTGINPGTYTLANYAKSLGYSTGIIGKWHLGYDTAFSPVNYGFDYFRGYVSGNVDYHSHIDGAGKYDWWEQKDTIIEPGYSTDLINKNAVKFIRDNKENPFFLYVAHEAPHSPYQGRKDPPERTDEGTVRLRKSPEELHKTYREMISVMDEGVGEIFETLETTGLIDNTIVFFMSDNGANRTGSNALLRGFKGSLWEGGHRVPAIACWKGRIDQGTSDEFLLGMDIFPTLAAIIGKDPLEGAEFDGIDFTPVLLEGESLPERTAFWRYGGAKSVRSGTWKLLVQKDSTYLFNLSVDPSEKMNLFREKTALSDSLWNVLEKWEAEINTYKLNTFL</sequence>
<dbReference type="GO" id="GO:0004065">
    <property type="term" value="F:arylsulfatase activity"/>
    <property type="evidence" value="ECO:0007669"/>
    <property type="project" value="TreeGrafter"/>
</dbReference>
<evidence type="ECO:0000256" key="4">
    <source>
        <dbReference type="ARBA" id="ARBA00022837"/>
    </source>
</evidence>
<organism evidence="6">
    <name type="scientific">marine sediment metagenome</name>
    <dbReference type="NCBI Taxonomy" id="412755"/>
    <lineage>
        <taxon>unclassified sequences</taxon>
        <taxon>metagenomes</taxon>
        <taxon>ecological metagenomes</taxon>
    </lineage>
</organism>
<evidence type="ECO:0000256" key="1">
    <source>
        <dbReference type="ARBA" id="ARBA00008779"/>
    </source>
</evidence>
<dbReference type="Gene3D" id="3.40.720.10">
    <property type="entry name" value="Alkaline Phosphatase, subunit A"/>
    <property type="match status" value="1"/>
</dbReference>
<dbReference type="PROSITE" id="PS51257">
    <property type="entry name" value="PROKAR_LIPOPROTEIN"/>
    <property type="match status" value="1"/>
</dbReference>
<dbReference type="EMBL" id="LAZR01026660">
    <property type="protein sequence ID" value="KKL68037.1"/>
    <property type="molecule type" value="Genomic_DNA"/>
</dbReference>
<dbReference type="SUPFAM" id="SSF53649">
    <property type="entry name" value="Alkaline phosphatase-like"/>
    <property type="match status" value="1"/>
</dbReference>
<dbReference type="InterPro" id="IPR024607">
    <property type="entry name" value="Sulfatase_CS"/>
</dbReference>
<evidence type="ECO:0000256" key="2">
    <source>
        <dbReference type="ARBA" id="ARBA00022723"/>
    </source>
</evidence>
<dbReference type="AlphaFoldDB" id="A0A0F9GY56"/>
<dbReference type="InterPro" id="IPR017850">
    <property type="entry name" value="Alkaline_phosphatase_core_sf"/>
</dbReference>
<evidence type="ECO:0000259" key="5">
    <source>
        <dbReference type="Pfam" id="PF00884"/>
    </source>
</evidence>
<reference evidence="6" key="1">
    <citation type="journal article" date="2015" name="Nature">
        <title>Complex archaea that bridge the gap between prokaryotes and eukaryotes.</title>
        <authorList>
            <person name="Spang A."/>
            <person name="Saw J.H."/>
            <person name="Jorgensen S.L."/>
            <person name="Zaremba-Niedzwiedzka K."/>
            <person name="Martijn J."/>
            <person name="Lind A.E."/>
            <person name="van Eijk R."/>
            <person name="Schleper C."/>
            <person name="Guy L."/>
            <person name="Ettema T.J."/>
        </authorList>
    </citation>
    <scope>NUCLEOTIDE SEQUENCE</scope>
</reference>
<evidence type="ECO:0000256" key="3">
    <source>
        <dbReference type="ARBA" id="ARBA00022801"/>
    </source>
</evidence>
<comment type="similarity">
    <text evidence="1">Belongs to the sulfatase family.</text>
</comment>
<feature type="domain" description="Sulfatase N-terminal" evidence="5">
    <location>
        <begin position="28"/>
        <end position="339"/>
    </location>
</feature>
<dbReference type="PANTHER" id="PTHR42693">
    <property type="entry name" value="ARYLSULFATASE FAMILY MEMBER"/>
    <property type="match status" value="1"/>
</dbReference>
<dbReference type="Gene3D" id="3.30.1120.10">
    <property type="match status" value="1"/>
</dbReference>
<proteinExistence type="inferred from homology"/>
<dbReference type="Pfam" id="PF00884">
    <property type="entry name" value="Sulfatase"/>
    <property type="match status" value="1"/>
</dbReference>
<keyword evidence="3" id="KW-0378">Hydrolase</keyword>
<keyword evidence="2" id="KW-0479">Metal-binding</keyword>
<dbReference type="PANTHER" id="PTHR42693:SF53">
    <property type="entry name" value="ENDO-4-O-SULFATASE"/>
    <property type="match status" value="1"/>
</dbReference>
<name>A0A0F9GY56_9ZZZZ</name>
<dbReference type="GO" id="GO:0046872">
    <property type="term" value="F:metal ion binding"/>
    <property type="evidence" value="ECO:0007669"/>
    <property type="project" value="UniProtKB-KW"/>
</dbReference>
<dbReference type="InterPro" id="IPR050738">
    <property type="entry name" value="Sulfatase"/>
</dbReference>
<keyword evidence="4" id="KW-0106">Calcium</keyword>
<accession>A0A0F9GY56</accession>
<dbReference type="PROSITE" id="PS00149">
    <property type="entry name" value="SULFATASE_2"/>
    <property type="match status" value="1"/>
</dbReference>
<comment type="caution">
    <text evidence="6">The sequence shown here is derived from an EMBL/GenBank/DDBJ whole genome shotgun (WGS) entry which is preliminary data.</text>
</comment>
<evidence type="ECO:0000313" key="6">
    <source>
        <dbReference type="EMBL" id="KKL68037.1"/>
    </source>
</evidence>